<comment type="caution">
    <text evidence="2">The sequence shown here is derived from an EMBL/GenBank/DDBJ whole genome shotgun (WGS) entry which is preliminary data.</text>
</comment>
<accession>A0ABS1N5Q2</accession>
<feature type="compositionally biased region" description="Low complexity" evidence="1">
    <location>
        <begin position="78"/>
        <end position="108"/>
    </location>
</feature>
<feature type="region of interest" description="Disordered" evidence="1">
    <location>
        <begin position="366"/>
        <end position="399"/>
    </location>
</feature>
<dbReference type="Proteomes" id="UP000634229">
    <property type="component" value="Unassembled WGS sequence"/>
</dbReference>
<organism evidence="2 3">
    <name type="scientific">Streptomyces coffeae</name>
    <dbReference type="NCBI Taxonomy" id="621382"/>
    <lineage>
        <taxon>Bacteria</taxon>
        <taxon>Bacillati</taxon>
        <taxon>Actinomycetota</taxon>
        <taxon>Actinomycetes</taxon>
        <taxon>Kitasatosporales</taxon>
        <taxon>Streptomycetaceae</taxon>
        <taxon>Streptomyces</taxon>
    </lineage>
</organism>
<dbReference type="EMBL" id="JAERRF010000001">
    <property type="protein sequence ID" value="MBL1095401.1"/>
    <property type="molecule type" value="Genomic_DNA"/>
</dbReference>
<feature type="compositionally biased region" description="Basic residues" evidence="1">
    <location>
        <begin position="329"/>
        <end position="338"/>
    </location>
</feature>
<feature type="compositionally biased region" description="Gly residues" evidence="1">
    <location>
        <begin position="158"/>
        <end position="183"/>
    </location>
</feature>
<feature type="region of interest" description="Disordered" evidence="1">
    <location>
        <begin position="498"/>
        <end position="518"/>
    </location>
</feature>
<protein>
    <submittedName>
        <fullName evidence="2">Uncharacterized protein</fullName>
    </submittedName>
</protein>
<proteinExistence type="predicted"/>
<feature type="compositionally biased region" description="Low complexity" evidence="1">
    <location>
        <begin position="16"/>
        <end position="43"/>
    </location>
</feature>
<reference evidence="2 3" key="1">
    <citation type="submission" date="2021-01" db="EMBL/GenBank/DDBJ databases">
        <title>WGS of actinomycetes isolated from Thailand.</title>
        <authorList>
            <person name="Thawai C."/>
        </authorList>
    </citation>
    <scope>NUCLEOTIDE SEQUENCE [LARGE SCALE GENOMIC DNA]</scope>
    <source>
        <strain evidence="2 3">CA1R205</strain>
    </source>
</reference>
<feature type="compositionally biased region" description="Low complexity" evidence="1">
    <location>
        <begin position="59"/>
        <end position="70"/>
    </location>
</feature>
<feature type="compositionally biased region" description="Pro residues" evidence="1">
    <location>
        <begin position="258"/>
        <end position="269"/>
    </location>
</feature>
<feature type="compositionally biased region" description="Low complexity" evidence="1">
    <location>
        <begin position="122"/>
        <end position="139"/>
    </location>
</feature>
<gene>
    <name evidence="2" type="ORF">JK363_01665</name>
</gene>
<name>A0ABS1N5Q2_9ACTN</name>
<feature type="region of interest" description="Disordered" evidence="1">
    <location>
        <begin position="1"/>
        <end position="338"/>
    </location>
</feature>
<evidence type="ECO:0000313" key="3">
    <source>
        <dbReference type="Proteomes" id="UP000634229"/>
    </source>
</evidence>
<keyword evidence="3" id="KW-1185">Reference proteome</keyword>
<sequence>MLPAQGDQRPSDQQHQAAPAGGQAWGQPWGPQSAQSGQSASPGEPWAADPLPPGGGSHGQSPEGGSYGQPAPLPPQGQPYGQQQGWAAPPSPAQLPSQGQPPSQGQLPPERPAQPFPDAADETQLLPPQPAAADAEATQYLPPVPGSGQAPGAPGPIPGGLGPIPGGLGPIPGGPGQGPGGPGQVQPPQDTPTTMLPKAAASAPLPPETPKAESPAESTTQLRAVRPGRGAHRGGRAAQPMPPQAPVNAAEETQVLPGPVPAGEPPRPGAPFAIRPGRPGDRPPPAEFDGLFRSDGGAGLDAPDETQQLPQFDAHGPVVPPSGGEPGGGRRRGGGGRRRLSPAVLIGIVVAGCGIAGLAAGAALSAGGDDEEKDKNSTLNSAGPGTGDDGPSKAADPAQPQAKALDLLLADSNNSRASVIAAVGNIRSCKNLSTAASDLRTAAGQRNNLVTRLGKLSVDKLPNHEQLTASLTKAWKSSAAADNQYAAWADQVAGKKGCHKGRARNSPHVGAAERASGQATAAKKKAAGLWNPIASKYGLTKHDATQL</sequence>
<evidence type="ECO:0000313" key="2">
    <source>
        <dbReference type="EMBL" id="MBL1095401.1"/>
    </source>
</evidence>
<evidence type="ECO:0000256" key="1">
    <source>
        <dbReference type="SAM" id="MobiDB-lite"/>
    </source>
</evidence>